<dbReference type="GO" id="GO:0071786">
    <property type="term" value="P:endoplasmic reticulum tubular network organization"/>
    <property type="evidence" value="ECO:0007669"/>
    <property type="project" value="TreeGrafter"/>
</dbReference>
<feature type="transmembrane region" description="Helical" evidence="6">
    <location>
        <begin position="169"/>
        <end position="195"/>
    </location>
</feature>
<comment type="subcellular location">
    <subcellularLocation>
        <location evidence="1">Membrane</location>
        <topology evidence="1">Multi-pass membrane protein</topology>
    </subcellularLocation>
</comment>
<dbReference type="PANTHER" id="PTHR12703:SF4">
    <property type="entry name" value="TRANSMEMBRANE PROTEIN 33"/>
    <property type="match status" value="1"/>
</dbReference>
<protein>
    <recommendedName>
        <fullName evidence="9">Pore and endoplasmic reticulum protein of 33 kDa</fullName>
    </recommendedName>
</protein>
<evidence type="ECO:0008006" key="9">
    <source>
        <dbReference type="Google" id="ProtNLM"/>
    </source>
</evidence>
<evidence type="ECO:0000256" key="1">
    <source>
        <dbReference type="ARBA" id="ARBA00004141"/>
    </source>
</evidence>
<keyword evidence="8" id="KW-1185">Reference proteome</keyword>
<feature type="transmembrane region" description="Helical" evidence="6">
    <location>
        <begin position="201"/>
        <end position="220"/>
    </location>
</feature>
<dbReference type="Pfam" id="PF03661">
    <property type="entry name" value="TMEM33_Pom33"/>
    <property type="match status" value="1"/>
</dbReference>
<comment type="similarity">
    <text evidence="2">Belongs to the PER33/POM33 family.</text>
</comment>
<organism evidence="7 8">
    <name type="scientific">Candida verbasci</name>
    <dbReference type="NCBI Taxonomy" id="1227364"/>
    <lineage>
        <taxon>Eukaryota</taxon>
        <taxon>Fungi</taxon>
        <taxon>Dikarya</taxon>
        <taxon>Ascomycota</taxon>
        <taxon>Saccharomycotina</taxon>
        <taxon>Pichiomycetes</taxon>
        <taxon>Debaryomycetaceae</taxon>
        <taxon>Candida/Lodderomyces clade</taxon>
        <taxon>Candida</taxon>
    </lineage>
</organism>
<dbReference type="OrthoDB" id="5581259at2759"/>
<dbReference type="AlphaFoldDB" id="A0A9W4TV62"/>
<evidence type="ECO:0000313" key="7">
    <source>
        <dbReference type="EMBL" id="CAI5758928.1"/>
    </source>
</evidence>
<evidence type="ECO:0000256" key="2">
    <source>
        <dbReference type="ARBA" id="ARBA00007322"/>
    </source>
</evidence>
<dbReference type="Proteomes" id="UP001152885">
    <property type="component" value="Unassembled WGS sequence"/>
</dbReference>
<dbReference type="GO" id="GO:0016020">
    <property type="term" value="C:membrane"/>
    <property type="evidence" value="ECO:0007669"/>
    <property type="project" value="UniProtKB-SubCell"/>
</dbReference>
<evidence type="ECO:0000256" key="6">
    <source>
        <dbReference type="SAM" id="Phobius"/>
    </source>
</evidence>
<evidence type="ECO:0000313" key="8">
    <source>
        <dbReference type="Proteomes" id="UP001152885"/>
    </source>
</evidence>
<evidence type="ECO:0000256" key="4">
    <source>
        <dbReference type="ARBA" id="ARBA00022989"/>
    </source>
</evidence>
<dbReference type="InterPro" id="IPR051645">
    <property type="entry name" value="PER33/POM33_regulator"/>
</dbReference>
<dbReference type="EMBL" id="CANTUO010000003">
    <property type="protein sequence ID" value="CAI5758928.1"/>
    <property type="molecule type" value="Genomic_DNA"/>
</dbReference>
<feature type="transmembrane region" description="Helical" evidence="6">
    <location>
        <begin position="98"/>
        <end position="114"/>
    </location>
</feature>
<feature type="transmembrane region" description="Helical" evidence="6">
    <location>
        <begin position="59"/>
        <end position="77"/>
    </location>
</feature>
<evidence type="ECO:0000256" key="5">
    <source>
        <dbReference type="ARBA" id="ARBA00023136"/>
    </source>
</evidence>
<reference evidence="7" key="1">
    <citation type="submission" date="2022-12" db="EMBL/GenBank/DDBJ databases">
        <authorList>
            <person name="Brejova B."/>
        </authorList>
    </citation>
    <scope>NUCLEOTIDE SEQUENCE</scope>
</reference>
<accession>A0A9W4TV62</accession>
<sequence>MAPTSSSSTNQQLRYKPPLTQLVNLLKTQQFYWFLGHVFAVLFFILNTLTSFFNPRSSLGYYKFALASIILTYGIVIKQVHFKTNFTISRRLLRDENVQYLLLASIFLIASFKIGQIHSSLYSFEIFAVFHILTYFQNQLLGVFISNIRAQQRLNSIINNFTTKFNQPALFAASNSEIILLLICGFNLIPMFLLLIFRRNFIDFAIHLFLFGSIVVFNKLRFDSNQYTKVVVEQMDAKVNQILLQLNNANLLNLYTNVKNQAIVYLNKIQIPKEQIKKN</sequence>
<keyword evidence="5 6" id="KW-0472">Membrane</keyword>
<gene>
    <name evidence="7" type="ORF">CANVERA_P3438</name>
</gene>
<dbReference type="GO" id="GO:0005783">
    <property type="term" value="C:endoplasmic reticulum"/>
    <property type="evidence" value="ECO:0007669"/>
    <property type="project" value="TreeGrafter"/>
</dbReference>
<dbReference type="GO" id="GO:0061024">
    <property type="term" value="P:membrane organization"/>
    <property type="evidence" value="ECO:0007669"/>
    <property type="project" value="TreeGrafter"/>
</dbReference>
<dbReference type="PANTHER" id="PTHR12703">
    <property type="entry name" value="TRANSMEMBRANE PROTEIN 33"/>
    <property type="match status" value="1"/>
</dbReference>
<keyword evidence="3 6" id="KW-0812">Transmembrane</keyword>
<feature type="transmembrane region" description="Helical" evidence="6">
    <location>
        <begin position="31"/>
        <end position="53"/>
    </location>
</feature>
<comment type="caution">
    <text evidence="7">The sequence shown here is derived from an EMBL/GenBank/DDBJ whole genome shotgun (WGS) entry which is preliminary data.</text>
</comment>
<proteinExistence type="inferred from homology"/>
<keyword evidence="4 6" id="KW-1133">Transmembrane helix</keyword>
<evidence type="ECO:0000256" key="3">
    <source>
        <dbReference type="ARBA" id="ARBA00022692"/>
    </source>
</evidence>
<feature type="transmembrane region" description="Helical" evidence="6">
    <location>
        <begin position="126"/>
        <end position="148"/>
    </location>
</feature>
<dbReference type="InterPro" id="IPR005344">
    <property type="entry name" value="TMEM33/Pom33"/>
</dbReference>
<name>A0A9W4TV62_9ASCO</name>